<keyword evidence="1" id="KW-0472">Membrane</keyword>
<dbReference type="InterPro" id="IPR056126">
    <property type="entry name" value="DUF7709"/>
</dbReference>
<evidence type="ECO:0000256" key="1">
    <source>
        <dbReference type="SAM" id="Phobius"/>
    </source>
</evidence>
<evidence type="ECO:0000259" key="2">
    <source>
        <dbReference type="Pfam" id="PF24813"/>
    </source>
</evidence>
<evidence type="ECO:0000313" key="4">
    <source>
        <dbReference type="Proteomes" id="UP001251528"/>
    </source>
</evidence>
<evidence type="ECO:0000313" key="3">
    <source>
        <dbReference type="EMBL" id="KAK2594462.1"/>
    </source>
</evidence>
<comment type="caution">
    <text evidence="3">The sequence shown here is derived from an EMBL/GenBank/DDBJ whole genome shotgun (WGS) entry which is preliminary data.</text>
</comment>
<name>A0AAJ0FS14_9HYPO</name>
<dbReference type="EMBL" id="JASWJB010000167">
    <property type="protein sequence ID" value="KAK2594462.1"/>
    <property type="molecule type" value="Genomic_DNA"/>
</dbReference>
<dbReference type="Proteomes" id="UP001251528">
    <property type="component" value="Unassembled WGS sequence"/>
</dbReference>
<accession>A0AAJ0FS14</accession>
<feature type="transmembrane region" description="Helical" evidence="1">
    <location>
        <begin position="86"/>
        <end position="105"/>
    </location>
</feature>
<dbReference type="Pfam" id="PF14087">
    <property type="entry name" value="DUF4267"/>
    <property type="match status" value="1"/>
</dbReference>
<dbReference type="InterPro" id="IPR025363">
    <property type="entry name" value="DUF4267"/>
</dbReference>
<gene>
    <name evidence="3" type="ORF">QQS21_007808</name>
</gene>
<keyword evidence="1" id="KW-1133">Transmembrane helix</keyword>
<reference evidence="3" key="1">
    <citation type="submission" date="2023-06" db="EMBL/GenBank/DDBJ databases">
        <title>Conoideocrella luteorostrata (Hypocreales: Clavicipitaceae), a potential biocontrol fungus for elongate hemlock scale in United States Christmas tree production areas.</title>
        <authorList>
            <person name="Barrett H."/>
            <person name="Lovett B."/>
            <person name="Macias A.M."/>
            <person name="Stajich J.E."/>
            <person name="Kasson M.T."/>
        </authorList>
    </citation>
    <scope>NUCLEOTIDE SEQUENCE</scope>
    <source>
        <strain evidence="3">ARSEF 14590</strain>
    </source>
</reference>
<dbReference type="AlphaFoldDB" id="A0AAJ0FS14"/>
<keyword evidence="4" id="KW-1185">Reference proteome</keyword>
<dbReference type="Pfam" id="PF24813">
    <property type="entry name" value="DUF7709"/>
    <property type="match status" value="1"/>
</dbReference>
<sequence>MSLSAISPTTWNTLGLGVAYSWGVLSALATFAPHRTAELFGITTLSNEQTADPESVLGFSGLVGSRDLAIALAMYYLARKGRNDELGTLILSTMCICAADIGLVWRRRSYQENFFSEAHLLRNFDFRVRGTPAASSWSNAPYSHWFVNRTVGVHSHERPTMSNNLQDINNRTLGAAAGSFPVVTLPNGDKLPTGTVGALLINIKAYDAGDEQRRKELEPAIRASIPVLRKVGMFDLFSEDEWINGNSAGRALVGRLAKGE</sequence>
<protein>
    <recommendedName>
        <fullName evidence="2">DUF7709 domain-containing protein</fullName>
    </recommendedName>
</protein>
<feature type="domain" description="DUF7709" evidence="2">
    <location>
        <begin position="164"/>
        <end position="258"/>
    </location>
</feature>
<organism evidence="3 4">
    <name type="scientific">Conoideocrella luteorostrata</name>
    <dbReference type="NCBI Taxonomy" id="1105319"/>
    <lineage>
        <taxon>Eukaryota</taxon>
        <taxon>Fungi</taxon>
        <taxon>Dikarya</taxon>
        <taxon>Ascomycota</taxon>
        <taxon>Pezizomycotina</taxon>
        <taxon>Sordariomycetes</taxon>
        <taxon>Hypocreomycetidae</taxon>
        <taxon>Hypocreales</taxon>
        <taxon>Clavicipitaceae</taxon>
        <taxon>Conoideocrella</taxon>
    </lineage>
</organism>
<proteinExistence type="predicted"/>
<keyword evidence="1" id="KW-0812">Transmembrane</keyword>